<dbReference type="SMART" id="SM00872">
    <property type="entry name" value="Alpha-mann_mid"/>
    <property type="match status" value="1"/>
</dbReference>
<evidence type="ECO:0000256" key="4">
    <source>
        <dbReference type="ARBA" id="ARBA00023295"/>
    </source>
</evidence>
<dbReference type="InterPro" id="IPR011013">
    <property type="entry name" value="Gal_mutarotase_sf_dom"/>
</dbReference>
<evidence type="ECO:0000259" key="5">
    <source>
        <dbReference type="SMART" id="SM00872"/>
    </source>
</evidence>
<dbReference type="InterPro" id="IPR011330">
    <property type="entry name" value="Glyco_hydro/deAcase_b/a-brl"/>
</dbReference>
<dbReference type="EMBL" id="VFFF01000001">
    <property type="protein sequence ID" value="TNY32959.1"/>
    <property type="molecule type" value="Genomic_DNA"/>
</dbReference>
<evidence type="ECO:0000256" key="1">
    <source>
        <dbReference type="ARBA" id="ARBA00009792"/>
    </source>
</evidence>
<organism evidence="6 7">
    <name type="scientific">Pelagovum pacificum</name>
    <dbReference type="NCBI Taxonomy" id="2588711"/>
    <lineage>
        <taxon>Bacteria</taxon>
        <taxon>Pseudomonadati</taxon>
        <taxon>Pseudomonadota</taxon>
        <taxon>Alphaproteobacteria</taxon>
        <taxon>Rhodobacterales</taxon>
        <taxon>Paracoccaceae</taxon>
        <taxon>Pelagovum</taxon>
    </lineage>
</organism>
<keyword evidence="7" id="KW-1185">Reference proteome</keyword>
<dbReference type="Pfam" id="PF01074">
    <property type="entry name" value="Glyco_hydro_38N"/>
    <property type="match status" value="1"/>
</dbReference>
<sequence>MPLNNTQRLDRIKVRIAELAHWRERESVPVDGWTVNGAPIAVGDGWPTREGVLKFAGSAQVPDGWPLSDTRLMLNLGGESLITLTYPDGTARSFGLDPYHQEFPLAAQSVEIASDSVARLPFGEPVREPRVQWARLSWIDKPVHELHLLLRQIAEACDALGDHEVCPHLLTAAEDALRSLDWPSDGPDYVSRTSSAVMQQKIWQLPELKENPAGLDDASRKTVEDALASLTAQLSELAERFPPQGKILLTGHAHIDLAWLWPYAETRRKARRTFHTALGLMETSKDFHFNQSTAHYYHQLESDDPELLESIKPYVKEGRWETIGGMWVEPDTNMPTGESLVRQVLYGQRYFEKTFGVRHDVCWLPDCFGFSPALPQILKQGGIDNFFTIKVNWSETNRFPYDLFWWEGLDGSRVLAHTFDNPMQGYNGFVRPDCHVPTWKNFRGKEVHDETLLAVGYGDGGGGTTPEMVEREVQLRDFPALPSARWGRIDEFYARARAAEPETRYPVWAGEIYLELHRATLTTQSHVKRMHRRAERSLITAETLESFATLLGGDAPQNLETSWHHVLKNEFHDILPGSGIKEINDDAVNELTEAYDTGIAAQDAAMGAIAGLLPKGDAAKAIVVANPTSSPLALNVATDGGYLSSEDTVPALGVAVFDLAKLEPASGLQASEEVLENAHLKATIGKDGTVTSLIHKATGREALADRGNQLWVYPADKPRNWDAWDIEDDYARKGVELTEVESRELVESGPHRAALRIVKRYRASTVTQTYILTASGRRLDIETTIDWHDRRTMLRTLTPANIRARRATFECAHGVVERTTHTNTSWDAAQFEVPAHRFADLSEPDFGVALLNDAKYGHSVKGNLLGLSLVRGPVYPDPLADEGEQTFTYALYPHTGAWHEGGVRQQAEALNQPLPSVTASGLAAGAHALVTLDGVEVALSGLKGAEDGSGLILRVNEPAGRSGALSPTLPDGWSVGERVNVLEEAAEGDALAPLTPFELRSWKIKRG</sequence>
<dbReference type="GO" id="GO:0004559">
    <property type="term" value="F:alpha-mannosidase activity"/>
    <property type="evidence" value="ECO:0007669"/>
    <property type="project" value="InterPro"/>
</dbReference>
<evidence type="ECO:0000256" key="3">
    <source>
        <dbReference type="ARBA" id="ARBA00022801"/>
    </source>
</evidence>
<dbReference type="GO" id="GO:0030246">
    <property type="term" value="F:carbohydrate binding"/>
    <property type="evidence" value="ECO:0007669"/>
    <property type="project" value="InterPro"/>
</dbReference>
<reference evidence="6 7" key="1">
    <citation type="submission" date="2019-06" db="EMBL/GenBank/DDBJ databases">
        <title>Genome of new Rhodobacteraceae sp. SM1903.</title>
        <authorList>
            <person name="Ren X."/>
        </authorList>
    </citation>
    <scope>NUCLEOTIDE SEQUENCE [LARGE SCALE GENOMIC DNA]</scope>
    <source>
        <strain evidence="6 7">SM1903</strain>
    </source>
</reference>
<dbReference type="Gene3D" id="1.20.1270.50">
    <property type="entry name" value="Glycoside hydrolase family 38, central domain"/>
    <property type="match status" value="1"/>
</dbReference>
<dbReference type="Gene3D" id="2.70.98.30">
    <property type="entry name" value="Golgi alpha-mannosidase II, domain 4"/>
    <property type="match status" value="1"/>
</dbReference>
<dbReference type="RefSeq" id="WP_140193644.1">
    <property type="nucleotide sequence ID" value="NZ_CP065915.1"/>
</dbReference>
<name>A0A5C5GG46_9RHOB</name>
<proteinExistence type="inferred from homology"/>
<dbReference type="FunFam" id="2.70.98.30:FF:000010">
    <property type="entry name" value="Cytosolic alpha-mannosidase"/>
    <property type="match status" value="1"/>
</dbReference>
<keyword evidence="3" id="KW-0378">Hydrolase</keyword>
<dbReference type="CDD" id="cd10789">
    <property type="entry name" value="GH38N_AMII_ER_cytosolic"/>
    <property type="match status" value="1"/>
</dbReference>
<dbReference type="GO" id="GO:0006013">
    <property type="term" value="P:mannose metabolic process"/>
    <property type="evidence" value="ECO:0007669"/>
    <property type="project" value="InterPro"/>
</dbReference>
<evidence type="ECO:0000256" key="2">
    <source>
        <dbReference type="ARBA" id="ARBA00022723"/>
    </source>
</evidence>
<dbReference type="InterPro" id="IPR000602">
    <property type="entry name" value="Glyco_hydro_38_N"/>
</dbReference>
<accession>A0A5C5GG46</accession>
<dbReference type="Pfam" id="PF09261">
    <property type="entry name" value="Alpha-mann_mid"/>
    <property type="match status" value="1"/>
</dbReference>
<dbReference type="Pfam" id="PF07748">
    <property type="entry name" value="Glyco_hydro_38C"/>
    <property type="match status" value="1"/>
</dbReference>
<dbReference type="FunFam" id="3.20.110.10:FF:000002">
    <property type="entry name" value="alpha-mannosidase 2C1 isoform X1"/>
    <property type="match status" value="1"/>
</dbReference>
<dbReference type="PANTHER" id="PTHR46017">
    <property type="entry name" value="ALPHA-MANNOSIDASE 2C1"/>
    <property type="match status" value="1"/>
</dbReference>
<evidence type="ECO:0000313" key="7">
    <source>
        <dbReference type="Proteomes" id="UP000314011"/>
    </source>
</evidence>
<dbReference type="GO" id="GO:0046872">
    <property type="term" value="F:metal ion binding"/>
    <property type="evidence" value="ECO:0007669"/>
    <property type="project" value="UniProtKB-KW"/>
</dbReference>
<dbReference type="Gene3D" id="3.20.110.10">
    <property type="entry name" value="Glycoside hydrolase 38, N terminal domain"/>
    <property type="match status" value="1"/>
</dbReference>
<evidence type="ECO:0000313" key="6">
    <source>
        <dbReference type="EMBL" id="TNY32959.1"/>
    </source>
</evidence>
<dbReference type="SUPFAM" id="SSF88713">
    <property type="entry name" value="Glycoside hydrolase/deacetylase"/>
    <property type="match status" value="1"/>
</dbReference>
<dbReference type="SUPFAM" id="SSF88688">
    <property type="entry name" value="Families 57/38 glycoside transferase middle domain"/>
    <property type="match status" value="1"/>
</dbReference>
<comment type="similarity">
    <text evidence="1">Belongs to the glycosyl hydrolase 38 family.</text>
</comment>
<dbReference type="InterPro" id="IPR027291">
    <property type="entry name" value="Glyco_hydro_38_N_sf"/>
</dbReference>
<protein>
    <submittedName>
        <fullName evidence="6">Alpha-mannosidase</fullName>
    </submittedName>
</protein>
<feature type="domain" description="Glycoside hydrolase family 38 central" evidence="5">
    <location>
        <begin position="515"/>
        <end position="591"/>
    </location>
</feature>
<dbReference type="InterPro" id="IPR028995">
    <property type="entry name" value="Glyco_hydro_57/38_cen_sf"/>
</dbReference>
<dbReference type="GO" id="GO:0009313">
    <property type="term" value="P:oligosaccharide catabolic process"/>
    <property type="evidence" value="ECO:0007669"/>
    <property type="project" value="TreeGrafter"/>
</dbReference>
<keyword evidence="2" id="KW-0479">Metal-binding</keyword>
<dbReference type="PANTHER" id="PTHR46017:SF1">
    <property type="entry name" value="ALPHA-MANNOSIDASE 2C1"/>
    <property type="match status" value="1"/>
</dbReference>
<dbReference type="SUPFAM" id="SSF74650">
    <property type="entry name" value="Galactose mutarotase-like"/>
    <property type="match status" value="1"/>
</dbReference>
<dbReference type="InterPro" id="IPR011682">
    <property type="entry name" value="Glyco_hydro_38_C"/>
</dbReference>
<comment type="caution">
    <text evidence="6">The sequence shown here is derived from an EMBL/GenBank/DDBJ whole genome shotgun (WGS) entry which is preliminary data.</text>
</comment>
<dbReference type="InterPro" id="IPR037094">
    <property type="entry name" value="Glyco_hydro_38_cen_sf"/>
</dbReference>
<keyword evidence="4" id="KW-0326">Glycosidase</keyword>
<dbReference type="OrthoDB" id="9772207at2"/>
<dbReference type="AlphaFoldDB" id="A0A5C5GG46"/>
<dbReference type="InterPro" id="IPR015341">
    <property type="entry name" value="Glyco_hydro_38_cen"/>
</dbReference>
<dbReference type="Proteomes" id="UP000314011">
    <property type="component" value="Unassembled WGS sequence"/>
</dbReference>
<gene>
    <name evidence="6" type="ORF">FHY64_06695</name>
</gene>